<sequence length="332" mass="35361">MNQTSILQSPASDSLQIERQKAFAQYKVQQWVLVGLAVALMIAPALLYPVFLMKVLCFALFALSFNLLLGFGGMLSFGHAAYFGGGSYAVAYLATQWGAPPELSLLAAVSISTVMGAAFGAIAVRRDGIYFAMITLALAQLVYFIAVRNSDLTGGENGIQAVPRGRLFGLLDLSNDMVLYAVVAVLFIATLALVIRIVHSPFGQTCRAIRDNEARAISLGYRVTRYKILLFTLSAAVAGLAGGMKALVFQLATLADVHWTLSSEVILMTLLGGLGTLFGPVAGALIVVTLQNFLAGLGEWVTVIQGVIFAICVMAFRAGIVGTIAKRSRQEL</sequence>
<dbReference type="Proteomes" id="UP001169027">
    <property type="component" value="Unassembled WGS sequence"/>
</dbReference>
<gene>
    <name evidence="7" type="ORF">Q2T77_25290</name>
</gene>
<comment type="subcellular location">
    <subcellularLocation>
        <location evidence="1">Cell membrane</location>
        <topology evidence="1">Multi-pass membrane protein</topology>
    </subcellularLocation>
</comment>
<keyword evidence="5 6" id="KW-0472">Membrane</keyword>
<feature type="transmembrane region" description="Helical" evidence="6">
    <location>
        <begin position="103"/>
        <end position="122"/>
    </location>
</feature>
<evidence type="ECO:0000313" key="7">
    <source>
        <dbReference type="EMBL" id="MDO1535603.1"/>
    </source>
</evidence>
<evidence type="ECO:0000256" key="5">
    <source>
        <dbReference type="ARBA" id="ARBA00023136"/>
    </source>
</evidence>
<feature type="transmembrane region" description="Helical" evidence="6">
    <location>
        <begin position="300"/>
        <end position="325"/>
    </location>
</feature>
<accession>A0ABT8S9M4</accession>
<dbReference type="PANTHER" id="PTHR30482:SF17">
    <property type="entry name" value="ABC TRANSPORTER ATP-BINDING PROTEIN"/>
    <property type="match status" value="1"/>
</dbReference>
<dbReference type="InterPro" id="IPR043428">
    <property type="entry name" value="LivM-like"/>
</dbReference>
<keyword evidence="4 6" id="KW-1133">Transmembrane helix</keyword>
<dbReference type="CDD" id="cd06581">
    <property type="entry name" value="TM_PBP1_LivM_like"/>
    <property type="match status" value="1"/>
</dbReference>
<evidence type="ECO:0000256" key="2">
    <source>
        <dbReference type="ARBA" id="ARBA00022475"/>
    </source>
</evidence>
<proteinExistence type="predicted"/>
<feature type="transmembrane region" description="Helical" evidence="6">
    <location>
        <begin position="58"/>
        <end position="83"/>
    </location>
</feature>
<feature type="transmembrane region" description="Helical" evidence="6">
    <location>
        <begin position="228"/>
        <end position="253"/>
    </location>
</feature>
<dbReference type="Pfam" id="PF02653">
    <property type="entry name" value="BPD_transp_2"/>
    <property type="match status" value="1"/>
</dbReference>
<dbReference type="PANTHER" id="PTHR30482">
    <property type="entry name" value="HIGH-AFFINITY BRANCHED-CHAIN AMINO ACID TRANSPORT SYSTEM PERMEASE"/>
    <property type="match status" value="1"/>
</dbReference>
<evidence type="ECO:0000256" key="1">
    <source>
        <dbReference type="ARBA" id="ARBA00004651"/>
    </source>
</evidence>
<keyword evidence="8" id="KW-1185">Reference proteome</keyword>
<reference evidence="7" key="1">
    <citation type="submission" date="2023-06" db="EMBL/GenBank/DDBJ databases">
        <authorList>
            <person name="Jiang Y."/>
            <person name="Liu Q."/>
        </authorList>
    </citation>
    <scope>NUCLEOTIDE SEQUENCE</scope>
    <source>
        <strain evidence="7">CGMCC 1.12090</strain>
    </source>
</reference>
<evidence type="ECO:0000256" key="3">
    <source>
        <dbReference type="ARBA" id="ARBA00022692"/>
    </source>
</evidence>
<feature type="transmembrane region" description="Helical" evidence="6">
    <location>
        <begin position="129"/>
        <end position="146"/>
    </location>
</feature>
<feature type="transmembrane region" description="Helical" evidence="6">
    <location>
        <begin position="265"/>
        <end position="288"/>
    </location>
</feature>
<organism evidence="7 8">
    <name type="scientific">Variovorax ginsengisoli</name>
    <dbReference type="NCBI Taxonomy" id="363844"/>
    <lineage>
        <taxon>Bacteria</taxon>
        <taxon>Pseudomonadati</taxon>
        <taxon>Pseudomonadota</taxon>
        <taxon>Betaproteobacteria</taxon>
        <taxon>Burkholderiales</taxon>
        <taxon>Comamonadaceae</taxon>
        <taxon>Variovorax</taxon>
    </lineage>
</organism>
<feature type="transmembrane region" description="Helical" evidence="6">
    <location>
        <begin position="31"/>
        <end position="51"/>
    </location>
</feature>
<evidence type="ECO:0000313" key="8">
    <source>
        <dbReference type="Proteomes" id="UP001169027"/>
    </source>
</evidence>
<dbReference type="InterPro" id="IPR001851">
    <property type="entry name" value="ABC_transp_permease"/>
</dbReference>
<comment type="caution">
    <text evidence="7">The sequence shown here is derived from an EMBL/GenBank/DDBJ whole genome shotgun (WGS) entry which is preliminary data.</text>
</comment>
<feature type="transmembrane region" description="Helical" evidence="6">
    <location>
        <begin position="177"/>
        <end position="198"/>
    </location>
</feature>
<evidence type="ECO:0000256" key="4">
    <source>
        <dbReference type="ARBA" id="ARBA00022989"/>
    </source>
</evidence>
<dbReference type="RefSeq" id="WP_301813369.1">
    <property type="nucleotide sequence ID" value="NZ_JAUJZH010000021.1"/>
</dbReference>
<keyword evidence="3 6" id="KW-0812">Transmembrane</keyword>
<dbReference type="EMBL" id="JAUKVY010000021">
    <property type="protein sequence ID" value="MDO1535603.1"/>
    <property type="molecule type" value="Genomic_DNA"/>
</dbReference>
<keyword evidence="2" id="KW-1003">Cell membrane</keyword>
<name>A0ABT8S9M4_9BURK</name>
<evidence type="ECO:0000256" key="6">
    <source>
        <dbReference type="SAM" id="Phobius"/>
    </source>
</evidence>
<protein>
    <submittedName>
        <fullName evidence="7">Branched-chain amino acid ABC transporter permease</fullName>
    </submittedName>
</protein>